<evidence type="ECO:0000313" key="6">
    <source>
        <dbReference type="Proteomes" id="UP000754883"/>
    </source>
</evidence>
<name>A0A9N9UVT0_9HYPO</name>
<dbReference type="SUPFAM" id="SSF57701">
    <property type="entry name" value="Zn2/Cys6 DNA-binding domain"/>
    <property type="match status" value="1"/>
</dbReference>
<dbReference type="Pfam" id="PF00172">
    <property type="entry name" value="Zn_clus"/>
    <property type="match status" value="1"/>
</dbReference>
<dbReference type="PANTHER" id="PTHR46910:SF5">
    <property type="entry name" value="ZN(II)2CYS6 TRANSCRIPTION FACTOR (EUROFUNG)"/>
    <property type="match status" value="1"/>
</dbReference>
<feature type="domain" description="Zn(2)-C6 fungal-type" evidence="4">
    <location>
        <begin position="40"/>
        <end position="69"/>
    </location>
</feature>
<dbReference type="AlphaFoldDB" id="A0A9N9UVT0"/>
<organism evidence="5 6">
    <name type="scientific">Clonostachys byssicola</name>
    <dbReference type="NCBI Taxonomy" id="160290"/>
    <lineage>
        <taxon>Eukaryota</taxon>
        <taxon>Fungi</taxon>
        <taxon>Dikarya</taxon>
        <taxon>Ascomycota</taxon>
        <taxon>Pezizomycotina</taxon>
        <taxon>Sordariomycetes</taxon>
        <taxon>Hypocreomycetidae</taxon>
        <taxon>Hypocreales</taxon>
        <taxon>Bionectriaceae</taxon>
        <taxon>Clonostachys</taxon>
    </lineage>
</organism>
<accession>A0A9N9UVT0</accession>
<dbReference type="GO" id="GO:0006351">
    <property type="term" value="P:DNA-templated transcription"/>
    <property type="evidence" value="ECO:0007669"/>
    <property type="project" value="InterPro"/>
</dbReference>
<proteinExistence type="predicted"/>
<evidence type="ECO:0000256" key="2">
    <source>
        <dbReference type="ARBA" id="ARBA00023242"/>
    </source>
</evidence>
<dbReference type="GO" id="GO:0003677">
    <property type="term" value="F:DNA binding"/>
    <property type="evidence" value="ECO:0007669"/>
    <property type="project" value="InterPro"/>
</dbReference>
<dbReference type="SMART" id="SM00066">
    <property type="entry name" value="GAL4"/>
    <property type="match status" value="1"/>
</dbReference>
<evidence type="ECO:0000313" key="5">
    <source>
        <dbReference type="EMBL" id="CAG9998254.1"/>
    </source>
</evidence>
<keyword evidence="2" id="KW-0539">Nucleus</keyword>
<dbReference type="Pfam" id="PF04082">
    <property type="entry name" value="Fungal_trans"/>
    <property type="match status" value="1"/>
</dbReference>
<dbReference type="CDD" id="cd12148">
    <property type="entry name" value="fungal_TF_MHR"/>
    <property type="match status" value="1"/>
</dbReference>
<dbReference type="Proteomes" id="UP000754883">
    <property type="component" value="Unassembled WGS sequence"/>
</dbReference>
<dbReference type="InterPro" id="IPR036864">
    <property type="entry name" value="Zn2-C6_fun-type_DNA-bd_sf"/>
</dbReference>
<dbReference type="PROSITE" id="PS50048">
    <property type="entry name" value="ZN2_CY6_FUNGAL_2"/>
    <property type="match status" value="1"/>
</dbReference>
<dbReference type="EMBL" id="CABFNO020001546">
    <property type="protein sequence ID" value="CAG9998254.1"/>
    <property type="molecule type" value="Genomic_DNA"/>
</dbReference>
<comment type="caution">
    <text evidence="5">The sequence shown here is derived from an EMBL/GenBank/DDBJ whole genome shotgun (WGS) entry which is preliminary data.</text>
</comment>
<dbReference type="OrthoDB" id="103819at2759"/>
<dbReference type="InterPro" id="IPR001138">
    <property type="entry name" value="Zn2Cys6_DnaBD"/>
</dbReference>
<dbReference type="CDD" id="cd00067">
    <property type="entry name" value="GAL4"/>
    <property type="match status" value="1"/>
</dbReference>
<dbReference type="GO" id="GO:0008270">
    <property type="term" value="F:zinc ion binding"/>
    <property type="evidence" value="ECO:0007669"/>
    <property type="project" value="InterPro"/>
</dbReference>
<keyword evidence="6" id="KW-1185">Reference proteome</keyword>
<evidence type="ECO:0000259" key="4">
    <source>
        <dbReference type="PROSITE" id="PS50048"/>
    </source>
</evidence>
<feature type="region of interest" description="Disordered" evidence="3">
    <location>
        <begin position="1"/>
        <end position="34"/>
    </location>
</feature>
<dbReference type="InterPro" id="IPR007219">
    <property type="entry name" value="XnlR_reg_dom"/>
</dbReference>
<dbReference type="SMART" id="SM00906">
    <property type="entry name" value="Fungal_trans"/>
    <property type="match status" value="1"/>
</dbReference>
<evidence type="ECO:0000256" key="3">
    <source>
        <dbReference type="SAM" id="MobiDB-lite"/>
    </source>
</evidence>
<dbReference type="GO" id="GO:0000981">
    <property type="term" value="F:DNA-binding transcription factor activity, RNA polymerase II-specific"/>
    <property type="evidence" value="ECO:0007669"/>
    <property type="project" value="InterPro"/>
</dbReference>
<sequence length="634" mass="71023">METDSNPPSEADHDSVDLASTPQKGLDDMTSPPKLRQKLACDQCRGRKVGCDRQEPCSRCIRMRVHCQYTAQLRPRPKRPRKVPANPYEAQFDELSRKLDRICKLLEDKLQPNSAEGFSESHVPPTHSTASLPASVPSTMMQMQSPMAPTEASEPEYEGHSALSTHTAFASNLLKNIAGQDAMLWHSNTPSGTSSTDAISQVPGIANLPMPSADMAFRILRILKEDPRMQLPWMMEFESIDQFQEYIFRVYSSSHPTAAEQIILLAAWVSTMPACALVVVDATQKAEIEAQVVTCRDSLDVALSRLPLQFPSTFENILALTMAGTHYVYRSRIKLAWIMNCAAARMAQALGLHKACLQDPETNIATRRKARLFAIIFSADKALSLRLGRASVIRDEEIPVNLRMLLRGVNTAPSPIPYQWLAFSHTQGLVYDQLYSPRAMQQTPEVKQSVAKALLESVETLMSERNEVNEDFERKARVAFGDDLADLYKGANHVSQLALICLIYHGVAPWAHRSPFYEEGIPLAREALVEHQHWFSLLSDYGNIHTEIYLRWALFTSPFIPFIILLRDVVQTSEPSDLKLLGALIESIETMRESFPDISKQLDLFKPLYEIASNFIEAKTTDISDISTINHGSP</sequence>
<dbReference type="PANTHER" id="PTHR46910">
    <property type="entry name" value="TRANSCRIPTION FACTOR PDR1"/>
    <property type="match status" value="1"/>
</dbReference>
<dbReference type="Gene3D" id="4.10.240.10">
    <property type="entry name" value="Zn(2)-C6 fungal-type DNA-binding domain"/>
    <property type="match status" value="1"/>
</dbReference>
<protein>
    <recommendedName>
        <fullName evidence="4">Zn(2)-C6 fungal-type domain-containing protein</fullName>
    </recommendedName>
</protein>
<reference evidence="6" key="1">
    <citation type="submission" date="2019-06" db="EMBL/GenBank/DDBJ databases">
        <authorList>
            <person name="Broberg M."/>
        </authorList>
    </citation>
    <scope>NUCLEOTIDE SEQUENCE [LARGE SCALE GENOMIC DNA]</scope>
</reference>
<evidence type="ECO:0000256" key="1">
    <source>
        <dbReference type="ARBA" id="ARBA00022723"/>
    </source>
</evidence>
<gene>
    <name evidence="5" type="ORF">CBYS24578_00003550</name>
</gene>
<dbReference type="PROSITE" id="PS00463">
    <property type="entry name" value="ZN2_CY6_FUNGAL_1"/>
    <property type="match status" value="1"/>
</dbReference>
<reference evidence="5 6" key="2">
    <citation type="submission" date="2021-10" db="EMBL/GenBank/DDBJ databases">
        <authorList>
            <person name="Piombo E."/>
        </authorList>
    </citation>
    <scope>NUCLEOTIDE SEQUENCE [LARGE SCALE GENOMIC DNA]</scope>
</reference>
<keyword evidence="1" id="KW-0479">Metal-binding</keyword>
<dbReference type="InterPro" id="IPR050987">
    <property type="entry name" value="AtrR-like"/>
</dbReference>